<dbReference type="Proteomes" id="UP001065265">
    <property type="component" value="Chromosome"/>
</dbReference>
<sequence>MPHRTHILDVETSGPGMIELTRRIGGWVERSGVQTGLLTVFCRHTSASLAINENAAHAVQRDILAWLDRVAPQGDSYDHHDEGPDDMPAHLKALLTGVSLPVPVAEGRMMLGTWQGIFLIEHRAKPHQRQIALHISGE</sequence>
<dbReference type="PANTHER" id="PTHR30615">
    <property type="entry name" value="UNCHARACTERIZED PROTEIN YJBQ-RELATED"/>
    <property type="match status" value="1"/>
</dbReference>
<dbReference type="PANTHER" id="PTHR30615:SF8">
    <property type="entry name" value="UPF0047 PROTEIN C4A8.02C"/>
    <property type="match status" value="1"/>
</dbReference>
<dbReference type="EMBL" id="CP092471">
    <property type="protein sequence ID" value="UVI40327.1"/>
    <property type="molecule type" value="Genomic_DNA"/>
</dbReference>
<dbReference type="PIRSF" id="PIRSF004681">
    <property type="entry name" value="UCP004681"/>
    <property type="match status" value="1"/>
</dbReference>
<dbReference type="Gene3D" id="2.60.120.460">
    <property type="entry name" value="YjbQ-like"/>
    <property type="match status" value="1"/>
</dbReference>
<accession>A0ABY5T0P3</accession>
<comment type="similarity">
    <text evidence="1">Belongs to the UPF0047 family.</text>
</comment>
<dbReference type="PROSITE" id="PS01314">
    <property type="entry name" value="UPF0047"/>
    <property type="match status" value="1"/>
</dbReference>
<dbReference type="InterPro" id="IPR001602">
    <property type="entry name" value="UPF0047_YjbQ-like"/>
</dbReference>
<reference evidence="2" key="1">
    <citation type="submission" date="2022-02" db="EMBL/GenBank/DDBJ databases">
        <title>Qipengyuania spongiae sp. nov., isolated from marine sponge.</title>
        <authorList>
            <person name="Li Z."/>
            <person name="Zhang M."/>
        </authorList>
    </citation>
    <scope>NUCLEOTIDE SEQUENCE</scope>
    <source>
        <strain evidence="2">PHS-Z21</strain>
    </source>
</reference>
<dbReference type="Pfam" id="PF01894">
    <property type="entry name" value="YjbQ"/>
    <property type="match status" value="1"/>
</dbReference>
<evidence type="ECO:0000313" key="2">
    <source>
        <dbReference type="EMBL" id="UVI40327.1"/>
    </source>
</evidence>
<proteinExistence type="inferred from homology"/>
<organism evidence="2 3">
    <name type="scientific">Qipengyuania spongiae</name>
    <dbReference type="NCBI Taxonomy" id="2909673"/>
    <lineage>
        <taxon>Bacteria</taxon>
        <taxon>Pseudomonadati</taxon>
        <taxon>Pseudomonadota</taxon>
        <taxon>Alphaproteobacteria</taxon>
        <taxon>Sphingomonadales</taxon>
        <taxon>Erythrobacteraceae</taxon>
        <taxon>Qipengyuania</taxon>
    </lineage>
</organism>
<gene>
    <name evidence="2" type="ORF">L1F33_05130</name>
</gene>
<dbReference type="SUPFAM" id="SSF111038">
    <property type="entry name" value="YjbQ-like"/>
    <property type="match status" value="1"/>
</dbReference>
<keyword evidence="3" id="KW-1185">Reference proteome</keyword>
<evidence type="ECO:0000256" key="1">
    <source>
        <dbReference type="ARBA" id="ARBA00005534"/>
    </source>
</evidence>
<name>A0ABY5T0P3_9SPHN</name>
<evidence type="ECO:0000313" key="3">
    <source>
        <dbReference type="Proteomes" id="UP001065265"/>
    </source>
</evidence>
<dbReference type="NCBIfam" id="TIGR00149">
    <property type="entry name" value="TIGR00149_YjbQ"/>
    <property type="match status" value="1"/>
</dbReference>
<protein>
    <submittedName>
        <fullName evidence="2">Secondary thiamine-phosphate synthase enzyme YjbQ</fullName>
    </submittedName>
</protein>
<dbReference type="InterPro" id="IPR035917">
    <property type="entry name" value="YjbQ-like_sf"/>
</dbReference>